<name>A0ACB9M4M6_9MYRT</name>
<reference evidence="2" key="1">
    <citation type="journal article" date="2023" name="Front. Plant Sci.">
        <title>Chromosomal-level genome assembly of Melastoma candidum provides insights into trichome evolution.</title>
        <authorList>
            <person name="Zhong Y."/>
            <person name="Wu W."/>
            <person name="Sun C."/>
            <person name="Zou P."/>
            <person name="Liu Y."/>
            <person name="Dai S."/>
            <person name="Zhou R."/>
        </authorList>
    </citation>
    <scope>NUCLEOTIDE SEQUENCE [LARGE SCALE GENOMIC DNA]</scope>
</reference>
<organism evidence="1 2">
    <name type="scientific">Melastoma candidum</name>
    <dbReference type="NCBI Taxonomy" id="119954"/>
    <lineage>
        <taxon>Eukaryota</taxon>
        <taxon>Viridiplantae</taxon>
        <taxon>Streptophyta</taxon>
        <taxon>Embryophyta</taxon>
        <taxon>Tracheophyta</taxon>
        <taxon>Spermatophyta</taxon>
        <taxon>Magnoliopsida</taxon>
        <taxon>eudicotyledons</taxon>
        <taxon>Gunneridae</taxon>
        <taxon>Pentapetalae</taxon>
        <taxon>rosids</taxon>
        <taxon>malvids</taxon>
        <taxon>Myrtales</taxon>
        <taxon>Melastomataceae</taxon>
        <taxon>Melastomatoideae</taxon>
        <taxon>Melastomateae</taxon>
        <taxon>Melastoma</taxon>
    </lineage>
</organism>
<sequence length="175" mass="20085">MDMELIMKLIYAGCVLPRVLRTSHVLFYPKASQSNPDEEQKKIGEEEKSEEEYACQKDEWFLFAWRIRVRLVYCELHKLFPKAFPGEVHMRQETVLDHVIGPCEDTTSLIFKDSIHQGLPSPVFGDALGCCTTDMDNAVGDEHAINLQTMTIKADGLPVMNKHLKLEVVFLLVWF</sequence>
<comment type="caution">
    <text evidence="1">The sequence shown here is derived from an EMBL/GenBank/DDBJ whole genome shotgun (WGS) entry which is preliminary data.</text>
</comment>
<evidence type="ECO:0000313" key="2">
    <source>
        <dbReference type="Proteomes" id="UP001057402"/>
    </source>
</evidence>
<keyword evidence="2" id="KW-1185">Reference proteome</keyword>
<protein>
    <submittedName>
        <fullName evidence="1">Uncharacterized protein</fullName>
    </submittedName>
</protein>
<accession>A0ACB9M4M6</accession>
<proteinExistence type="predicted"/>
<gene>
    <name evidence="1" type="ORF">MLD38_032351</name>
</gene>
<dbReference type="Proteomes" id="UP001057402">
    <property type="component" value="Chromosome 10"/>
</dbReference>
<dbReference type="EMBL" id="CM042889">
    <property type="protein sequence ID" value="KAI4318675.1"/>
    <property type="molecule type" value="Genomic_DNA"/>
</dbReference>
<evidence type="ECO:0000313" key="1">
    <source>
        <dbReference type="EMBL" id="KAI4318675.1"/>
    </source>
</evidence>